<comment type="caution">
    <text evidence="2">The sequence shown here is derived from an EMBL/GenBank/DDBJ whole genome shotgun (WGS) entry which is preliminary data.</text>
</comment>
<keyword evidence="3" id="KW-1185">Reference proteome</keyword>
<dbReference type="InterPro" id="IPR021517">
    <property type="entry name" value="DUF3180"/>
</dbReference>
<evidence type="ECO:0000313" key="3">
    <source>
        <dbReference type="Proteomes" id="UP000315628"/>
    </source>
</evidence>
<gene>
    <name evidence="2" type="ORF">FB557_1196</name>
</gene>
<organism evidence="2 3">
    <name type="scientific">Marihabitans asiaticum</name>
    <dbReference type="NCBI Taxonomy" id="415218"/>
    <lineage>
        <taxon>Bacteria</taxon>
        <taxon>Bacillati</taxon>
        <taxon>Actinomycetota</taxon>
        <taxon>Actinomycetes</taxon>
        <taxon>Micrococcales</taxon>
        <taxon>Intrasporangiaceae</taxon>
        <taxon>Marihabitans</taxon>
    </lineage>
</organism>
<feature type="transmembrane region" description="Helical" evidence="1">
    <location>
        <begin position="79"/>
        <end position="97"/>
    </location>
</feature>
<evidence type="ECO:0000256" key="1">
    <source>
        <dbReference type="SAM" id="Phobius"/>
    </source>
</evidence>
<dbReference type="Pfam" id="PF11377">
    <property type="entry name" value="DUF3180"/>
    <property type="match status" value="1"/>
</dbReference>
<keyword evidence="1" id="KW-1133">Transmembrane helix</keyword>
<reference evidence="2 3" key="1">
    <citation type="submission" date="2019-06" db="EMBL/GenBank/DDBJ databases">
        <title>Sequencing the genomes of 1000 actinobacteria strains.</title>
        <authorList>
            <person name="Klenk H.-P."/>
        </authorList>
    </citation>
    <scope>NUCLEOTIDE SEQUENCE [LARGE SCALE GENOMIC DNA]</scope>
    <source>
        <strain evidence="2 3">DSM 18935</strain>
    </source>
</reference>
<feature type="transmembrane region" description="Helical" evidence="1">
    <location>
        <begin position="12"/>
        <end position="29"/>
    </location>
</feature>
<dbReference type="AlphaFoldDB" id="A0A560WDY9"/>
<protein>
    <submittedName>
        <fullName evidence="2">Uncharacterized protein DUF3180</fullName>
    </submittedName>
</protein>
<dbReference type="Proteomes" id="UP000315628">
    <property type="component" value="Unassembled WGS sequence"/>
</dbReference>
<proteinExistence type="predicted"/>
<keyword evidence="1" id="KW-0472">Membrane</keyword>
<feature type="transmembrane region" description="Helical" evidence="1">
    <location>
        <begin position="117"/>
        <end position="136"/>
    </location>
</feature>
<keyword evidence="1" id="KW-0812">Transmembrane</keyword>
<evidence type="ECO:0000313" key="2">
    <source>
        <dbReference type="EMBL" id="TWD15675.1"/>
    </source>
</evidence>
<feature type="transmembrane region" description="Helical" evidence="1">
    <location>
        <begin position="41"/>
        <end position="59"/>
    </location>
</feature>
<dbReference type="EMBL" id="VIUW01000002">
    <property type="protein sequence ID" value="TWD15675.1"/>
    <property type="molecule type" value="Genomic_DNA"/>
</dbReference>
<sequence length="153" mass="16382">MIETGLRLRTSLLVALAASVTSWLLSRWWLSEGRAALQAPWLAPVLLLVMAGALLVVAWPLRRYRKGGRPVDPLRAARVLALCQAAALTGAVVLGLYLGHAGALLPDVGFGQYGERVLRLVLAAATAASVVVAAHVGQSWCRVRDDPDEDPER</sequence>
<dbReference type="RefSeq" id="WP_144856572.1">
    <property type="nucleotide sequence ID" value="NZ_BAAAYT010000001.1"/>
</dbReference>
<accession>A0A560WDY9</accession>
<name>A0A560WDY9_9MICO</name>